<feature type="transmembrane region" description="Helical" evidence="7">
    <location>
        <begin position="187"/>
        <end position="208"/>
    </location>
</feature>
<feature type="transmembrane region" description="Helical" evidence="7">
    <location>
        <begin position="102"/>
        <end position="120"/>
    </location>
</feature>
<feature type="transmembrane region" description="Helical" evidence="7">
    <location>
        <begin position="58"/>
        <end position="76"/>
    </location>
</feature>
<accession>A0A9P4YB51</accession>
<evidence type="ECO:0000256" key="6">
    <source>
        <dbReference type="SAM" id="MobiDB-lite"/>
    </source>
</evidence>
<evidence type="ECO:0000256" key="7">
    <source>
        <dbReference type="SAM" id="Phobius"/>
    </source>
</evidence>
<keyword evidence="8" id="KW-0675">Receptor</keyword>
<name>A0A9P4YB51_CRYP1</name>
<dbReference type="GO" id="GO:0005783">
    <property type="term" value="C:endoplasmic reticulum"/>
    <property type="evidence" value="ECO:0007669"/>
    <property type="project" value="TreeGrafter"/>
</dbReference>
<keyword evidence="4 7" id="KW-1133">Transmembrane helix</keyword>
<keyword evidence="9" id="KW-1185">Reference proteome</keyword>
<keyword evidence="3 7" id="KW-0812">Transmembrane</keyword>
<evidence type="ECO:0000256" key="5">
    <source>
        <dbReference type="ARBA" id="ARBA00023136"/>
    </source>
</evidence>
<feature type="region of interest" description="Disordered" evidence="6">
    <location>
        <begin position="257"/>
        <end position="291"/>
    </location>
</feature>
<dbReference type="PANTHER" id="PTHR28286:SF1">
    <property type="entry name" value="30 KDA HEAT SHOCK PROTEIN-RELATED"/>
    <property type="match status" value="1"/>
</dbReference>
<dbReference type="InterPro" id="IPR043476">
    <property type="entry name" value="Yro2-like_7TM"/>
</dbReference>
<dbReference type="RefSeq" id="XP_040780757.1">
    <property type="nucleotide sequence ID" value="XM_040916466.1"/>
</dbReference>
<dbReference type="Proteomes" id="UP000803844">
    <property type="component" value="Unassembled WGS sequence"/>
</dbReference>
<comment type="caution">
    <text evidence="8">The sequence shown here is derived from an EMBL/GenBank/DDBJ whole genome shotgun (WGS) entry which is preliminary data.</text>
</comment>
<evidence type="ECO:0000313" key="9">
    <source>
        <dbReference type="Proteomes" id="UP000803844"/>
    </source>
</evidence>
<gene>
    <name evidence="8" type="ORF">M406DRAFT_247484</name>
</gene>
<evidence type="ECO:0000256" key="4">
    <source>
        <dbReference type="ARBA" id="ARBA00022989"/>
    </source>
</evidence>
<dbReference type="GO" id="GO:0005886">
    <property type="term" value="C:plasma membrane"/>
    <property type="evidence" value="ECO:0007669"/>
    <property type="project" value="TreeGrafter"/>
</dbReference>
<organism evidence="8 9">
    <name type="scientific">Cryphonectria parasitica (strain ATCC 38755 / EP155)</name>
    <dbReference type="NCBI Taxonomy" id="660469"/>
    <lineage>
        <taxon>Eukaryota</taxon>
        <taxon>Fungi</taxon>
        <taxon>Dikarya</taxon>
        <taxon>Ascomycota</taxon>
        <taxon>Pezizomycotina</taxon>
        <taxon>Sordariomycetes</taxon>
        <taxon>Sordariomycetidae</taxon>
        <taxon>Diaporthales</taxon>
        <taxon>Cryphonectriaceae</taxon>
        <taxon>Cryphonectria-Endothia species complex</taxon>
        <taxon>Cryphonectria</taxon>
    </lineage>
</organism>
<evidence type="ECO:0000256" key="3">
    <source>
        <dbReference type="ARBA" id="ARBA00022692"/>
    </source>
</evidence>
<comment type="subcellular location">
    <subcellularLocation>
        <location evidence="1">Membrane</location>
        <topology evidence="1">Multi-pass membrane protein</topology>
    </subcellularLocation>
</comment>
<comment type="similarity">
    <text evidence="2">Belongs to the archaeal/bacterial/fungal opsin family.</text>
</comment>
<dbReference type="Gene3D" id="1.20.1070.10">
    <property type="entry name" value="Rhodopsin 7-helix transmembrane proteins"/>
    <property type="match status" value="1"/>
</dbReference>
<proteinExistence type="inferred from homology"/>
<protein>
    <submittedName>
        <fullName evidence="8">Family A G protein-coupled receptor-like protein</fullName>
    </submittedName>
</protein>
<sequence length="291" mass="31794">MALSSRGGDALSISPPTGVDDALSRAGSDWLWAVTAIYIMSFLGLVVFCFTTRESDRVFHYLFTCALLAGSVSYYAQASDLGWSAVEQVGHATTHQVFYAKYINWAVAFPTVSLALGMLSDVSWTTIFTNIFMSIFWVITYLVAAYTTTTYKWGFFAFGTLVWAILAMSTLNESYEAASRMGVGRHYIMLSGWANLLWLLYPVAFGLSDGSNHISVTSGFIFFGILDVLLIPVWIFAFILLARKWSYSKLKLDFSESRSGQHGGIVSNKGAAVDSPVPGDGTVASQNASVV</sequence>
<evidence type="ECO:0000256" key="1">
    <source>
        <dbReference type="ARBA" id="ARBA00004141"/>
    </source>
</evidence>
<feature type="transmembrane region" description="Helical" evidence="7">
    <location>
        <begin position="153"/>
        <end position="175"/>
    </location>
</feature>
<evidence type="ECO:0000256" key="2">
    <source>
        <dbReference type="ARBA" id="ARBA00008130"/>
    </source>
</evidence>
<evidence type="ECO:0000313" key="8">
    <source>
        <dbReference type="EMBL" id="KAF3769796.1"/>
    </source>
</evidence>
<feature type="transmembrane region" description="Helical" evidence="7">
    <location>
        <begin position="127"/>
        <end position="147"/>
    </location>
</feature>
<dbReference type="OrthoDB" id="536545at2759"/>
<keyword evidence="5 7" id="KW-0472">Membrane</keyword>
<dbReference type="PRINTS" id="PR00251">
    <property type="entry name" value="BACTRLOPSIN"/>
</dbReference>
<feature type="transmembrane region" description="Helical" evidence="7">
    <location>
        <begin position="220"/>
        <end position="242"/>
    </location>
</feature>
<reference evidence="8" key="1">
    <citation type="journal article" date="2020" name="Phytopathology">
        <title>Genome sequence of the chestnut blight fungus Cryphonectria parasitica EP155: A fundamental resource for an archetypical invasive plant pathogen.</title>
        <authorList>
            <person name="Crouch J.A."/>
            <person name="Dawe A."/>
            <person name="Aerts A."/>
            <person name="Barry K."/>
            <person name="Churchill A.C.L."/>
            <person name="Grimwood J."/>
            <person name="Hillman B."/>
            <person name="Milgroom M.G."/>
            <person name="Pangilinan J."/>
            <person name="Smith M."/>
            <person name="Salamov A."/>
            <person name="Schmutz J."/>
            <person name="Yadav J."/>
            <person name="Grigoriev I.V."/>
            <person name="Nuss D."/>
        </authorList>
    </citation>
    <scope>NUCLEOTIDE SEQUENCE</scope>
    <source>
        <strain evidence="8">EP155</strain>
    </source>
</reference>
<dbReference type="CDD" id="cd15239">
    <property type="entry name" value="7tm_YRO2_fungal-like"/>
    <property type="match status" value="1"/>
</dbReference>
<dbReference type="PANTHER" id="PTHR28286">
    <property type="match status" value="1"/>
</dbReference>
<dbReference type="SUPFAM" id="SSF81321">
    <property type="entry name" value="Family A G protein-coupled receptor-like"/>
    <property type="match status" value="1"/>
</dbReference>
<dbReference type="AlphaFoldDB" id="A0A9P4YB51"/>
<feature type="transmembrane region" description="Helical" evidence="7">
    <location>
        <begin position="30"/>
        <end position="51"/>
    </location>
</feature>
<dbReference type="SMART" id="SM01021">
    <property type="entry name" value="Bac_rhodopsin"/>
    <property type="match status" value="1"/>
</dbReference>
<dbReference type="GeneID" id="63833595"/>
<dbReference type="InterPro" id="IPR001425">
    <property type="entry name" value="Arc/bac/fun_rhodopsins"/>
</dbReference>
<dbReference type="EMBL" id="MU032344">
    <property type="protein sequence ID" value="KAF3769796.1"/>
    <property type="molecule type" value="Genomic_DNA"/>
</dbReference>